<dbReference type="SMART" id="SM00418">
    <property type="entry name" value="HTH_ARSR"/>
    <property type="match status" value="1"/>
</dbReference>
<sequence>METTSVVTALGALAHETRLQAFRLLIEVGPEGLPATEIANRLGVQKSLMSTHLNTLSRAGLTSVVRNGRQIIHTIDLSQTRDLLSFLVKDCCNGDTERCASLLDQILPIYDCESDCSIVQ</sequence>
<dbReference type="PANTHER" id="PTHR43132">
    <property type="entry name" value="ARSENICAL RESISTANCE OPERON REPRESSOR ARSR-RELATED"/>
    <property type="match status" value="1"/>
</dbReference>
<accession>V7HV31</accession>
<dbReference type="EMBL" id="AAOA02000001">
    <property type="protein sequence ID" value="ESZ89429.1"/>
    <property type="molecule type" value="Genomic_DNA"/>
</dbReference>
<reference evidence="5 6" key="2">
    <citation type="journal article" date="2009" name="PLoS ONE">
        <title>The photosynthetic apparatus and its regulation in the aerobic gammaproteobacterium Congregibacter litoralis gen. nov., sp. nov.</title>
        <authorList>
            <person name="Spring S."/>
            <person name="Lunsdorf H."/>
            <person name="Fuchs B.M."/>
            <person name="Tindall B.J."/>
        </authorList>
    </citation>
    <scope>NUCLEOTIDE SEQUENCE [LARGE SCALE GENOMIC DNA]</scope>
    <source>
        <strain evidence="5">KT71</strain>
    </source>
</reference>
<dbReference type="SUPFAM" id="SSF46785">
    <property type="entry name" value="Winged helix' DNA-binding domain"/>
    <property type="match status" value="1"/>
</dbReference>
<dbReference type="GO" id="GO:0003677">
    <property type="term" value="F:DNA binding"/>
    <property type="evidence" value="ECO:0007669"/>
    <property type="project" value="UniProtKB-KW"/>
</dbReference>
<evidence type="ECO:0000256" key="3">
    <source>
        <dbReference type="ARBA" id="ARBA00023163"/>
    </source>
</evidence>
<comment type="caution">
    <text evidence="5">The sequence shown here is derived from an EMBL/GenBank/DDBJ whole genome shotgun (WGS) entry which is preliminary data.</text>
</comment>
<dbReference type="InterPro" id="IPR011991">
    <property type="entry name" value="ArsR-like_HTH"/>
</dbReference>
<dbReference type="InterPro" id="IPR001845">
    <property type="entry name" value="HTH_ArsR_DNA-bd_dom"/>
</dbReference>
<protein>
    <submittedName>
        <fullName evidence="5">Transcriptional regulator, ArsR family</fullName>
    </submittedName>
</protein>
<evidence type="ECO:0000256" key="2">
    <source>
        <dbReference type="ARBA" id="ARBA00023125"/>
    </source>
</evidence>
<dbReference type="CDD" id="cd00090">
    <property type="entry name" value="HTH_ARSR"/>
    <property type="match status" value="1"/>
</dbReference>
<keyword evidence="2" id="KW-0238">DNA-binding</keyword>
<keyword evidence="1" id="KW-0805">Transcription regulation</keyword>
<feature type="domain" description="HTH arsR-type" evidence="4">
    <location>
        <begin position="1"/>
        <end position="95"/>
    </location>
</feature>
<gene>
    <name evidence="5" type="ORF">KT71_002373</name>
</gene>
<name>V7HV31_9GAMM</name>
<dbReference type="OrthoDB" id="5297460at2"/>
<dbReference type="InterPro" id="IPR051011">
    <property type="entry name" value="Metal_resp_trans_reg"/>
</dbReference>
<dbReference type="GO" id="GO:0003700">
    <property type="term" value="F:DNA-binding transcription factor activity"/>
    <property type="evidence" value="ECO:0007669"/>
    <property type="project" value="InterPro"/>
</dbReference>
<dbReference type="InterPro" id="IPR036388">
    <property type="entry name" value="WH-like_DNA-bd_sf"/>
</dbReference>
<evidence type="ECO:0000313" key="5">
    <source>
        <dbReference type="EMBL" id="ESZ89429.1"/>
    </source>
</evidence>
<keyword evidence="3" id="KW-0804">Transcription</keyword>
<proteinExistence type="predicted"/>
<dbReference type="HOGENOM" id="CLU_097806_2_0_6"/>
<dbReference type="STRING" id="314285.KT71_002373"/>
<dbReference type="InterPro" id="IPR036390">
    <property type="entry name" value="WH_DNA-bd_sf"/>
</dbReference>
<evidence type="ECO:0000313" key="6">
    <source>
        <dbReference type="Proteomes" id="UP000019205"/>
    </source>
</evidence>
<dbReference type="PROSITE" id="PS50987">
    <property type="entry name" value="HTH_ARSR_2"/>
    <property type="match status" value="1"/>
</dbReference>
<dbReference type="Gene3D" id="1.10.10.10">
    <property type="entry name" value="Winged helix-like DNA-binding domain superfamily/Winged helix DNA-binding domain"/>
    <property type="match status" value="1"/>
</dbReference>
<dbReference type="Pfam" id="PF12840">
    <property type="entry name" value="HTH_20"/>
    <property type="match status" value="1"/>
</dbReference>
<dbReference type="AlphaFoldDB" id="V7HV31"/>
<reference evidence="5 6" key="1">
    <citation type="journal article" date="2007" name="Proc. Natl. Acad. Sci. U.S.A.">
        <title>Characterization of a marine gammaproteobacterium capable of aerobic anoxygenic photosynthesis.</title>
        <authorList>
            <person name="Fuchs B.M."/>
            <person name="Spring S."/>
            <person name="Teeling H."/>
            <person name="Quast C."/>
            <person name="Wulf J."/>
            <person name="Schattenhofer M."/>
            <person name="Yan S."/>
            <person name="Ferriera S."/>
            <person name="Johnson J."/>
            <person name="Glockner F.O."/>
            <person name="Amann R."/>
        </authorList>
    </citation>
    <scope>NUCLEOTIDE SEQUENCE [LARGE SCALE GENOMIC DNA]</scope>
    <source>
        <strain evidence="5">KT71</strain>
    </source>
</reference>
<dbReference type="PRINTS" id="PR00778">
    <property type="entry name" value="HTHARSR"/>
</dbReference>
<keyword evidence="6" id="KW-1185">Reference proteome</keyword>
<evidence type="ECO:0000256" key="1">
    <source>
        <dbReference type="ARBA" id="ARBA00023015"/>
    </source>
</evidence>
<dbReference type="eggNOG" id="COG0640">
    <property type="taxonomic scope" value="Bacteria"/>
</dbReference>
<dbReference type="PANTHER" id="PTHR43132:SF2">
    <property type="entry name" value="ARSENICAL RESISTANCE OPERON REPRESSOR ARSR-RELATED"/>
    <property type="match status" value="1"/>
</dbReference>
<dbReference type="Proteomes" id="UP000019205">
    <property type="component" value="Chromosome"/>
</dbReference>
<dbReference type="RefSeq" id="WP_023659663.1">
    <property type="nucleotide sequence ID" value="NZ_CM002299.1"/>
</dbReference>
<organism evidence="5 6">
    <name type="scientific">Congregibacter litoralis KT71</name>
    <dbReference type="NCBI Taxonomy" id="314285"/>
    <lineage>
        <taxon>Bacteria</taxon>
        <taxon>Pseudomonadati</taxon>
        <taxon>Pseudomonadota</taxon>
        <taxon>Gammaproteobacteria</taxon>
        <taxon>Cellvibrionales</taxon>
        <taxon>Halieaceae</taxon>
        <taxon>Congregibacter</taxon>
    </lineage>
</organism>
<evidence type="ECO:0000259" key="4">
    <source>
        <dbReference type="PROSITE" id="PS50987"/>
    </source>
</evidence>